<dbReference type="GO" id="GO:0003677">
    <property type="term" value="F:DNA binding"/>
    <property type="evidence" value="ECO:0007669"/>
    <property type="project" value="UniProtKB-UniRule"/>
</dbReference>
<evidence type="ECO:0000256" key="6">
    <source>
        <dbReference type="ARBA" id="ARBA00022695"/>
    </source>
</evidence>
<comment type="domain">
    <text evidence="11">The N-terminal domain is essential for RNAP assembly and basal transcription, whereas the C-terminal domain is involved in interaction with transcriptional regulators and with upstream promoter elements.</text>
</comment>
<dbReference type="GO" id="GO:0000428">
    <property type="term" value="C:DNA-directed RNA polymerase complex"/>
    <property type="evidence" value="ECO:0007669"/>
    <property type="project" value="UniProtKB-KW"/>
</dbReference>
<dbReference type="GO" id="GO:0006351">
    <property type="term" value="P:DNA-templated transcription"/>
    <property type="evidence" value="ECO:0007669"/>
    <property type="project" value="UniProtKB-UniRule"/>
</dbReference>
<dbReference type="SUPFAM" id="SSF55257">
    <property type="entry name" value="RBP11-like subunits of RNA polymerase"/>
    <property type="match status" value="1"/>
</dbReference>
<keyword evidence="6 11" id="KW-0548">Nucleotidyltransferase</keyword>
<evidence type="ECO:0000256" key="8">
    <source>
        <dbReference type="ARBA" id="ARBA00032524"/>
    </source>
</evidence>
<dbReference type="Gene3D" id="3.30.1360.10">
    <property type="entry name" value="RNA polymerase, RBP11-like subunit"/>
    <property type="match status" value="1"/>
</dbReference>
<dbReference type="Proteomes" id="UP000179233">
    <property type="component" value="Unassembled WGS sequence"/>
</dbReference>
<dbReference type="InterPro" id="IPR011262">
    <property type="entry name" value="DNA-dir_RNA_pol_insert"/>
</dbReference>
<dbReference type="Pfam" id="PF01193">
    <property type="entry name" value="RNA_pol_L"/>
    <property type="match status" value="1"/>
</dbReference>
<keyword evidence="7 11" id="KW-0804">Transcription</keyword>
<evidence type="ECO:0000256" key="4">
    <source>
        <dbReference type="ARBA" id="ARBA00022478"/>
    </source>
</evidence>
<comment type="subunit">
    <text evidence="11">Homodimer. The RNAP catalytic core consists of 2 alpha, 1 beta, 1 beta' and 1 omega subunit. When a sigma factor is associated with the core the holoenzyme is formed, which can initiate transcription.</text>
</comment>
<evidence type="ECO:0000313" key="13">
    <source>
        <dbReference type="EMBL" id="OGY18828.1"/>
    </source>
</evidence>
<feature type="domain" description="DNA-directed RNA polymerase RpoA/D/Rpb3-type" evidence="12">
    <location>
        <begin position="17"/>
        <end position="223"/>
    </location>
</feature>
<comment type="similarity">
    <text evidence="1 11">Belongs to the RNA polymerase alpha chain family.</text>
</comment>
<dbReference type="GO" id="GO:0003899">
    <property type="term" value="F:DNA-directed RNA polymerase activity"/>
    <property type="evidence" value="ECO:0007669"/>
    <property type="project" value="UniProtKB-UniRule"/>
</dbReference>
<sequence>MIMPSFTITQEEKEENTATFIFEPLEQGYGHTLGNALRRAMLDSLTGAAITQVKIKGIRHQFSTLKGMSEDVVEFILNLKRIRVRYDGDEPQTLRLEAQGPGEIKASQIKAPPMVSIINKDQILGTLANKKVGLEAELQVERGTGYSSAEERKSNQIGVIPIDATFTPVLQVSYHVEATRVGGRTDLDRLILKVITDGTLKPTEALHQTAKLLEAYFRQVYEPKVKAEKPQVEDVAASEIYKLTVEELDLSTRIANALRKGGYRTVADLVEAPEKDIAKVKNLGEKSVEIIRKALKKKDVSLRE</sequence>
<dbReference type="EC" id="2.7.7.6" evidence="2 11"/>
<keyword evidence="4 11" id="KW-0240">DNA-directed RNA polymerase</keyword>
<dbReference type="AlphaFoldDB" id="A0A1G1VTV0"/>
<dbReference type="CDD" id="cd06928">
    <property type="entry name" value="RNAP_alpha_NTD"/>
    <property type="match status" value="1"/>
</dbReference>
<dbReference type="SUPFAM" id="SSF47789">
    <property type="entry name" value="C-terminal domain of RNA polymerase alpha subunit"/>
    <property type="match status" value="1"/>
</dbReference>
<dbReference type="InterPro" id="IPR036603">
    <property type="entry name" value="RBP11-like"/>
</dbReference>
<dbReference type="GO" id="GO:0005737">
    <property type="term" value="C:cytoplasm"/>
    <property type="evidence" value="ECO:0007669"/>
    <property type="project" value="UniProtKB-ARBA"/>
</dbReference>
<dbReference type="HAMAP" id="MF_00059">
    <property type="entry name" value="RNApol_bact_RpoA"/>
    <property type="match status" value="1"/>
</dbReference>
<dbReference type="Gene3D" id="1.10.150.20">
    <property type="entry name" value="5' to 3' exonuclease, C-terminal subdomain"/>
    <property type="match status" value="1"/>
</dbReference>
<evidence type="ECO:0000256" key="2">
    <source>
        <dbReference type="ARBA" id="ARBA00012418"/>
    </source>
</evidence>
<feature type="region of interest" description="Alpha C-terminal domain (alpha-CTD)" evidence="11">
    <location>
        <begin position="237"/>
        <end position="304"/>
    </location>
</feature>
<dbReference type="SUPFAM" id="SSF56553">
    <property type="entry name" value="Insert subdomain of RNA polymerase alpha subunit"/>
    <property type="match status" value="1"/>
</dbReference>
<dbReference type="Gene3D" id="2.170.120.12">
    <property type="entry name" value="DNA-directed RNA polymerase, insert domain"/>
    <property type="match status" value="1"/>
</dbReference>
<gene>
    <name evidence="11" type="primary">rpoA</name>
    <name evidence="13" type="ORF">A2786_05040</name>
</gene>
<dbReference type="SMART" id="SM00662">
    <property type="entry name" value="RPOLD"/>
    <property type="match status" value="1"/>
</dbReference>
<evidence type="ECO:0000259" key="12">
    <source>
        <dbReference type="SMART" id="SM00662"/>
    </source>
</evidence>
<reference evidence="13 14" key="1">
    <citation type="journal article" date="2016" name="Nat. Commun.">
        <title>Thousands of microbial genomes shed light on interconnected biogeochemical processes in an aquifer system.</title>
        <authorList>
            <person name="Anantharaman K."/>
            <person name="Brown C.T."/>
            <person name="Hug L.A."/>
            <person name="Sharon I."/>
            <person name="Castelle C.J."/>
            <person name="Probst A.J."/>
            <person name="Thomas B.C."/>
            <person name="Singh A."/>
            <person name="Wilkins M.J."/>
            <person name="Karaoz U."/>
            <person name="Brodie E.L."/>
            <person name="Williams K.H."/>
            <person name="Hubbard S.S."/>
            <person name="Banfield J.F."/>
        </authorList>
    </citation>
    <scope>NUCLEOTIDE SEQUENCE [LARGE SCALE GENOMIC DNA]</scope>
</reference>
<dbReference type="EMBL" id="MHCJ01000003">
    <property type="protein sequence ID" value="OGY18828.1"/>
    <property type="molecule type" value="Genomic_DNA"/>
</dbReference>
<evidence type="ECO:0000256" key="9">
    <source>
        <dbReference type="ARBA" id="ARBA00033070"/>
    </source>
</evidence>
<evidence type="ECO:0000256" key="11">
    <source>
        <dbReference type="HAMAP-Rule" id="MF_00059"/>
    </source>
</evidence>
<accession>A0A1G1VTV0</accession>
<evidence type="ECO:0000313" key="14">
    <source>
        <dbReference type="Proteomes" id="UP000179233"/>
    </source>
</evidence>
<dbReference type="NCBIfam" id="TIGR02027">
    <property type="entry name" value="rpoA"/>
    <property type="match status" value="1"/>
</dbReference>
<evidence type="ECO:0000256" key="1">
    <source>
        <dbReference type="ARBA" id="ARBA00007123"/>
    </source>
</evidence>
<evidence type="ECO:0000256" key="10">
    <source>
        <dbReference type="ARBA" id="ARBA00048552"/>
    </source>
</evidence>
<dbReference type="Pfam" id="PF03118">
    <property type="entry name" value="RNA_pol_A_CTD"/>
    <property type="match status" value="1"/>
</dbReference>
<dbReference type="FunFam" id="2.170.120.12:FF:000001">
    <property type="entry name" value="DNA-directed RNA polymerase subunit alpha"/>
    <property type="match status" value="1"/>
</dbReference>
<dbReference type="InterPro" id="IPR011773">
    <property type="entry name" value="DNA-dir_RpoA"/>
</dbReference>
<dbReference type="InterPro" id="IPR011260">
    <property type="entry name" value="RNAP_asu_C"/>
</dbReference>
<protein>
    <recommendedName>
        <fullName evidence="3 11">DNA-directed RNA polymerase subunit alpha</fullName>
        <shortName evidence="11">RNAP subunit alpha</shortName>
        <ecNumber evidence="2 11">2.7.7.6</ecNumber>
    </recommendedName>
    <alternativeName>
        <fullName evidence="9 11">RNA polymerase subunit alpha</fullName>
    </alternativeName>
    <alternativeName>
        <fullName evidence="8 11">Transcriptase subunit alpha</fullName>
    </alternativeName>
</protein>
<comment type="catalytic activity">
    <reaction evidence="10 11">
        <text>RNA(n) + a ribonucleoside 5'-triphosphate = RNA(n+1) + diphosphate</text>
        <dbReference type="Rhea" id="RHEA:21248"/>
        <dbReference type="Rhea" id="RHEA-COMP:14527"/>
        <dbReference type="Rhea" id="RHEA-COMP:17342"/>
        <dbReference type="ChEBI" id="CHEBI:33019"/>
        <dbReference type="ChEBI" id="CHEBI:61557"/>
        <dbReference type="ChEBI" id="CHEBI:140395"/>
        <dbReference type="EC" id="2.7.7.6"/>
    </reaction>
</comment>
<evidence type="ECO:0000256" key="7">
    <source>
        <dbReference type="ARBA" id="ARBA00023163"/>
    </source>
</evidence>
<dbReference type="InterPro" id="IPR011263">
    <property type="entry name" value="DNA-dir_RNA_pol_RpoA/D/Rpb3"/>
</dbReference>
<name>A0A1G1VTV0_9BACT</name>
<organism evidence="13 14">
    <name type="scientific">Candidatus Chisholmbacteria bacterium RIFCSPHIGHO2_01_FULL_52_32</name>
    <dbReference type="NCBI Taxonomy" id="1797591"/>
    <lineage>
        <taxon>Bacteria</taxon>
        <taxon>Candidatus Chisholmiibacteriota</taxon>
    </lineage>
</organism>
<dbReference type="GO" id="GO:0046983">
    <property type="term" value="F:protein dimerization activity"/>
    <property type="evidence" value="ECO:0007669"/>
    <property type="project" value="InterPro"/>
</dbReference>
<feature type="region of interest" description="Alpha N-terminal domain (alpha-NTD)" evidence="11">
    <location>
        <begin position="1"/>
        <end position="222"/>
    </location>
</feature>
<proteinExistence type="inferred from homology"/>
<comment type="caution">
    <text evidence="13">The sequence shown here is derived from an EMBL/GenBank/DDBJ whole genome shotgun (WGS) entry which is preliminary data.</text>
</comment>
<dbReference type="InterPro" id="IPR036643">
    <property type="entry name" value="RNApol_insert_sf"/>
</dbReference>
<dbReference type="NCBIfam" id="NF003519">
    <property type="entry name" value="PRK05182.2-5"/>
    <property type="match status" value="1"/>
</dbReference>
<evidence type="ECO:0000256" key="3">
    <source>
        <dbReference type="ARBA" id="ARBA00015972"/>
    </source>
</evidence>
<keyword evidence="5 11" id="KW-0808">Transferase</keyword>
<dbReference type="Pfam" id="PF01000">
    <property type="entry name" value="RNA_pol_A_bac"/>
    <property type="match status" value="1"/>
</dbReference>
<comment type="function">
    <text evidence="11">DNA-dependent RNA polymerase catalyzes the transcription of DNA into RNA using the four ribonucleoside triphosphates as substrates.</text>
</comment>
<evidence type="ECO:0000256" key="5">
    <source>
        <dbReference type="ARBA" id="ARBA00022679"/>
    </source>
</evidence>